<feature type="region of interest" description="Disordered" evidence="1">
    <location>
        <begin position="1"/>
        <end position="20"/>
    </location>
</feature>
<dbReference type="AlphaFoldDB" id="A0AAV4JW27"/>
<reference evidence="2 3" key="1">
    <citation type="journal article" date="2021" name="Elife">
        <title>Chloroplast acquisition without the gene transfer in kleptoplastic sea slugs, Plakobranchus ocellatus.</title>
        <authorList>
            <person name="Maeda T."/>
            <person name="Takahashi S."/>
            <person name="Yoshida T."/>
            <person name="Shimamura S."/>
            <person name="Takaki Y."/>
            <person name="Nagai Y."/>
            <person name="Toyoda A."/>
            <person name="Suzuki Y."/>
            <person name="Arimoto A."/>
            <person name="Ishii H."/>
            <person name="Satoh N."/>
            <person name="Nishiyama T."/>
            <person name="Hasebe M."/>
            <person name="Maruyama T."/>
            <person name="Minagawa J."/>
            <person name="Obokata J."/>
            <person name="Shigenobu S."/>
        </authorList>
    </citation>
    <scope>NUCLEOTIDE SEQUENCE [LARGE SCALE GENOMIC DNA]</scope>
</reference>
<dbReference type="Proteomes" id="UP000762676">
    <property type="component" value="Unassembled WGS sequence"/>
</dbReference>
<gene>
    <name evidence="2" type="ORF">ElyMa_007038400</name>
</gene>
<evidence type="ECO:0000256" key="1">
    <source>
        <dbReference type="SAM" id="MobiDB-lite"/>
    </source>
</evidence>
<proteinExistence type="predicted"/>
<keyword evidence="3" id="KW-1185">Reference proteome</keyword>
<evidence type="ECO:0000313" key="3">
    <source>
        <dbReference type="Proteomes" id="UP000762676"/>
    </source>
</evidence>
<feature type="region of interest" description="Disordered" evidence="1">
    <location>
        <begin position="62"/>
        <end position="91"/>
    </location>
</feature>
<organism evidence="2 3">
    <name type="scientific">Elysia marginata</name>
    <dbReference type="NCBI Taxonomy" id="1093978"/>
    <lineage>
        <taxon>Eukaryota</taxon>
        <taxon>Metazoa</taxon>
        <taxon>Spiralia</taxon>
        <taxon>Lophotrochozoa</taxon>
        <taxon>Mollusca</taxon>
        <taxon>Gastropoda</taxon>
        <taxon>Heterobranchia</taxon>
        <taxon>Euthyneura</taxon>
        <taxon>Panpulmonata</taxon>
        <taxon>Sacoglossa</taxon>
        <taxon>Placobranchoidea</taxon>
        <taxon>Plakobranchidae</taxon>
        <taxon>Elysia</taxon>
    </lineage>
</organism>
<dbReference type="EMBL" id="BMAT01014071">
    <property type="protein sequence ID" value="GFS25928.1"/>
    <property type="molecule type" value="Genomic_DNA"/>
</dbReference>
<accession>A0AAV4JW27</accession>
<evidence type="ECO:0000313" key="2">
    <source>
        <dbReference type="EMBL" id="GFS25928.1"/>
    </source>
</evidence>
<protein>
    <recommendedName>
        <fullName evidence="4">Craniofacial development protein 2-like</fullName>
    </recommendedName>
</protein>
<feature type="compositionally biased region" description="Acidic residues" evidence="1">
    <location>
        <begin position="1"/>
        <end position="10"/>
    </location>
</feature>
<comment type="caution">
    <text evidence="2">The sequence shown here is derived from an EMBL/GenBank/DDBJ whole genome shotgun (WGS) entry which is preliminary data.</text>
</comment>
<sequence length="144" mass="16952">MKIDDQEDNILNERNGQMFKTRPNHQVGRNRLWSAMERDGLRHATLLKTRKIRMTTTQRIIPDRSSPRPRTTSSVGQIHQDGGRNCATSGSNKTIRARNKIVIGTWNVQTFREAGKFKFEQLEYEMNMYKWNILSLCEVRMKHF</sequence>
<name>A0AAV4JW27_9GAST</name>
<evidence type="ECO:0008006" key="4">
    <source>
        <dbReference type="Google" id="ProtNLM"/>
    </source>
</evidence>